<gene>
    <name evidence="2" type="ORF">IWW36_000342</name>
</gene>
<dbReference type="GO" id="GO:0007005">
    <property type="term" value="P:mitochondrion organization"/>
    <property type="evidence" value="ECO:0007669"/>
    <property type="project" value="InterPro"/>
</dbReference>
<feature type="compositionally biased region" description="Low complexity" evidence="1">
    <location>
        <begin position="1"/>
        <end position="19"/>
    </location>
</feature>
<dbReference type="GO" id="GO:0005634">
    <property type="term" value="C:nucleus"/>
    <property type="evidence" value="ECO:0007669"/>
    <property type="project" value="TreeGrafter"/>
</dbReference>
<comment type="caution">
    <text evidence="2">The sequence shown here is derived from an EMBL/GenBank/DDBJ whole genome shotgun (WGS) entry which is preliminary data.</text>
</comment>
<dbReference type="PANTHER" id="PTHR13523:SF2">
    <property type="entry name" value="COILED-COIL-HELIX-COILED-COIL-HELIX DOMAIN CONTAINING 2, ISOFORM A-RELATED"/>
    <property type="match status" value="1"/>
</dbReference>
<feature type="region of interest" description="Disordered" evidence="1">
    <location>
        <begin position="1"/>
        <end position="49"/>
    </location>
</feature>
<evidence type="ECO:0000256" key="1">
    <source>
        <dbReference type="SAM" id="MobiDB-lite"/>
    </source>
</evidence>
<dbReference type="EMBL" id="JANBUW010000003">
    <property type="protein sequence ID" value="KAJ2852455.1"/>
    <property type="molecule type" value="Genomic_DNA"/>
</dbReference>
<keyword evidence="3" id="KW-1185">Reference proteome</keyword>
<evidence type="ECO:0008006" key="4">
    <source>
        <dbReference type="Google" id="ProtNLM"/>
    </source>
</evidence>
<sequence>MPRSRSTRSSPMRSSTPSRGMHTAAAAPPPPAAHHAPPAAAQPQQPGLFSQMATTAAGVAVGSAVGHTLANGVSSIFGGGSSEAAQPQQQQYAQAPPQQFQQYSNETTDMCKGNADAFVNCLNSTNNDMSQCQYLLETLNACRAAARNY</sequence>
<dbReference type="SUPFAM" id="SSF47072">
    <property type="entry name" value="Cysteine alpha-hairpin motif"/>
    <property type="match status" value="1"/>
</dbReference>
<dbReference type="InterPro" id="IPR055304">
    <property type="entry name" value="CHCHD2/10-like"/>
</dbReference>
<reference evidence="2" key="1">
    <citation type="submission" date="2022-07" db="EMBL/GenBank/DDBJ databases">
        <title>Phylogenomic reconstructions and comparative analyses of Kickxellomycotina fungi.</title>
        <authorList>
            <person name="Reynolds N.K."/>
            <person name="Stajich J.E."/>
            <person name="Barry K."/>
            <person name="Grigoriev I.V."/>
            <person name="Crous P."/>
            <person name="Smith M.E."/>
        </authorList>
    </citation>
    <scope>NUCLEOTIDE SEQUENCE</scope>
    <source>
        <strain evidence="2">NRRL 1566</strain>
    </source>
</reference>
<dbReference type="PANTHER" id="PTHR13523">
    <property type="entry name" value="COILED-COIL-HELIX-COILED-COIL-HELIX DOMAIN CONTAINING 2/NUR77"/>
    <property type="match status" value="1"/>
</dbReference>
<dbReference type="InterPro" id="IPR009069">
    <property type="entry name" value="Cys_alpha_HP_mot_SF"/>
</dbReference>
<dbReference type="GO" id="GO:0005739">
    <property type="term" value="C:mitochondrion"/>
    <property type="evidence" value="ECO:0007669"/>
    <property type="project" value="TreeGrafter"/>
</dbReference>
<dbReference type="Proteomes" id="UP001139887">
    <property type="component" value="Unassembled WGS sequence"/>
</dbReference>
<dbReference type="OrthoDB" id="1106148at2759"/>
<dbReference type="AlphaFoldDB" id="A0A9W8M1H0"/>
<feature type="compositionally biased region" description="Low complexity" evidence="1">
    <location>
        <begin position="84"/>
        <end position="101"/>
    </location>
</feature>
<name>A0A9W8M1H0_9FUNG</name>
<evidence type="ECO:0000313" key="2">
    <source>
        <dbReference type="EMBL" id="KAJ2852455.1"/>
    </source>
</evidence>
<evidence type="ECO:0000313" key="3">
    <source>
        <dbReference type="Proteomes" id="UP001139887"/>
    </source>
</evidence>
<feature type="region of interest" description="Disordered" evidence="1">
    <location>
        <begin position="72"/>
        <end position="101"/>
    </location>
</feature>
<proteinExistence type="predicted"/>
<feature type="compositionally biased region" description="Low complexity" evidence="1">
    <location>
        <begin position="33"/>
        <end position="46"/>
    </location>
</feature>
<accession>A0A9W8M1H0</accession>
<organism evidence="2 3">
    <name type="scientific">Coemansia brasiliensis</name>
    <dbReference type="NCBI Taxonomy" id="2650707"/>
    <lineage>
        <taxon>Eukaryota</taxon>
        <taxon>Fungi</taxon>
        <taxon>Fungi incertae sedis</taxon>
        <taxon>Zoopagomycota</taxon>
        <taxon>Kickxellomycotina</taxon>
        <taxon>Kickxellomycetes</taxon>
        <taxon>Kickxellales</taxon>
        <taxon>Kickxellaceae</taxon>
        <taxon>Coemansia</taxon>
    </lineage>
</organism>
<protein>
    <recommendedName>
        <fullName evidence="4">CHCH domain-containing protein</fullName>
    </recommendedName>
</protein>